<name>A0A1P8KFA1_9BURK</name>
<dbReference type="CDD" id="cd07247">
    <property type="entry name" value="SgaA_N_like"/>
    <property type="match status" value="1"/>
</dbReference>
<feature type="domain" description="VOC" evidence="1">
    <location>
        <begin position="10"/>
        <end position="128"/>
    </location>
</feature>
<dbReference type="RefSeq" id="WP_029709288.1">
    <property type="nucleotide sequence ID" value="NZ_CP019239.1"/>
</dbReference>
<evidence type="ECO:0000313" key="3">
    <source>
        <dbReference type="Proteomes" id="UP000186110"/>
    </source>
</evidence>
<dbReference type="InterPro" id="IPR052164">
    <property type="entry name" value="Anthracycline_SecMetBiosynth"/>
</dbReference>
<dbReference type="KEGG" id="rsb:RS694_02165"/>
<dbReference type="Pfam" id="PF00903">
    <property type="entry name" value="Glyoxalase"/>
    <property type="match status" value="1"/>
</dbReference>
<dbReference type="InterPro" id="IPR037523">
    <property type="entry name" value="VOC_core"/>
</dbReference>
<dbReference type="AlphaFoldDB" id="A0A1P8KFA1"/>
<protein>
    <submittedName>
        <fullName evidence="2">Glyoxalase</fullName>
    </submittedName>
</protein>
<sequence>MTNTTAPSNAITWFEIGCRNLAQSQAFFEAVTARPMRREAMGPSEGAVFTYAGEGVGGALMCGPTAPAPGASGTLVYLDCSPSLDAALARAVAAGGKVAVPRQALPPGMGFFAHVQDIDGNRIGLHAMD</sequence>
<dbReference type="InterPro" id="IPR029068">
    <property type="entry name" value="Glyas_Bleomycin-R_OHBP_Dase"/>
</dbReference>
<evidence type="ECO:0000313" key="2">
    <source>
        <dbReference type="EMBL" id="APW44646.1"/>
    </source>
</evidence>
<dbReference type="PANTHER" id="PTHR33993">
    <property type="entry name" value="GLYOXALASE-RELATED"/>
    <property type="match status" value="1"/>
</dbReference>
<dbReference type="Gene3D" id="3.10.180.10">
    <property type="entry name" value="2,3-Dihydroxybiphenyl 1,2-Dioxygenase, domain 1"/>
    <property type="match status" value="1"/>
</dbReference>
<accession>A0A1P8KFA1</accession>
<evidence type="ECO:0000259" key="1">
    <source>
        <dbReference type="PROSITE" id="PS51819"/>
    </source>
</evidence>
<organism evidence="2 3">
    <name type="scientific">Rhodoferax saidenbachensis</name>
    <dbReference type="NCBI Taxonomy" id="1484693"/>
    <lineage>
        <taxon>Bacteria</taxon>
        <taxon>Pseudomonadati</taxon>
        <taxon>Pseudomonadota</taxon>
        <taxon>Betaproteobacteria</taxon>
        <taxon>Burkholderiales</taxon>
        <taxon>Comamonadaceae</taxon>
        <taxon>Rhodoferax</taxon>
    </lineage>
</organism>
<proteinExistence type="predicted"/>
<dbReference type="SUPFAM" id="SSF54593">
    <property type="entry name" value="Glyoxalase/Bleomycin resistance protein/Dihydroxybiphenyl dioxygenase"/>
    <property type="match status" value="1"/>
</dbReference>
<gene>
    <name evidence="2" type="ORF">RS694_02165</name>
</gene>
<dbReference type="PROSITE" id="PS51819">
    <property type="entry name" value="VOC"/>
    <property type="match status" value="1"/>
</dbReference>
<dbReference type="InterPro" id="IPR004360">
    <property type="entry name" value="Glyas_Fos-R_dOase_dom"/>
</dbReference>
<reference evidence="2 3" key="1">
    <citation type="submission" date="2017-01" db="EMBL/GenBank/DDBJ databases">
        <authorList>
            <person name="Mah S.A."/>
            <person name="Swanson W.J."/>
            <person name="Moy G.W."/>
            <person name="Vacquier V.D."/>
        </authorList>
    </citation>
    <scope>NUCLEOTIDE SEQUENCE [LARGE SCALE GENOMIC DNA]</scope>
    <source>
        <strain evidence="2 3">DSM 22694</strain>
    </source>
</reference>
<dbReference type="Proteomes" id="UP000186110">
    <property type="component" value="Chromosome"/>
</dbReference>
<dbReference type="STRING" id="1484693.RS694_02165"/>
<keyword evidence="3" id="KW-1185">Reference proteome</keyword>
<dbReference type="eggNOG" id="COG3324">
    <property type="taxonomic scope" value="Bacteria"/>
</dbReference>
<dbReference type="PANTHER" id="PTHR33993:SF2">
    <property type="entry name" value="VOC DOMAIN-CONTAINING PROTEIN"/>
    <property type="match status" value="1"/>
</dbReference>
<dbReference type="EMBL" id="CP019239">
    <property type="protein sequence ID" value="APW44646.1"/>
    <property type="molecule type" value="Genomic_DNA"/>
</dbReference>